<evidence type="ECO:0000313" key="2">
    <source>
        <dbReference type="Proteomes" id="UP000183028"/>
    </source>
</evidence>
<accession>A0A1H6X0P5</accession>
<organism evidence="1 2">
    <name type="scientific">Sharpea azabuensis</name>
    <dbReference type="NCBI Taxonomy" id="322505"/>
    <lineage>
        <taxon>Bacteria</taxon>
        <taxon>Bacillati</taxon>
        <taxon>Bacillota</taxon>
        <taxon>Erysipelotrichia</taxon>
        <taxon>Erysipelotrichales</taxon>
        <taxon>Coprobacillaceae</taxon>
        <taxon>Sharpea</taxon>
    </lineage>
</organism>
<dbReference type="RefSeq" id="WP_074732757.1">
    <property type="nucleotide sequence ID" value="NZ_CADBKW010000064.1"/>
</dbReference>
<gene>
    <name evidence="1" type="ORF">SAMN04487834_10789</name>
</gene>
<dbReference type="AlphaFoldDB" id="A0A1H6X0P5"/>
<name>A0A1H6X0P5_9FIRM</name>
<evidence type="ECO:0000313" key="1">
    <source>
        <dbReference type="EMBL" id="SEJ22713.1"/>
    </source>
</evidence>
<evidence type="ECO:0008006" key="3">
    <source>
        <dbReference type="Google" id="ProtNLM"/>
    </source>
</evidence>
<keyword evidence="2" id="KW-1185">Reference proteome</keyword>
<dbReference type="Proteomes" id="UP000183028">
    <property type="component" value="Unassembled WGS sequence"/>
</dbReference>
<dbReference type="EMBL" id="FNYK01000078">
    <property type="protein sequence ID" value="SEJ22713.1"/>
    <property type="molecule type" value="Genomic_DNA"/>
</dbReference>
<sequence length="203" mass="23683">MYEVYKKVEGKVFSVKKIMPGVNTPLMHPNCHCSTAPYIDEKKYYEWLDSYDQHHMSYNDWVEWKNNEISRALAVRNGNTYGIKTINDQGVSNETKADLDKDIHKLLKEYPVLKGRISEISFTELSNNEIASARINKNLDLALKLNINIFKNKDMLHELIENENDVLSPKGSMYGYLKHEFTHFLEYQYAIDHSETVTRLGML</sequence>
<protein>
    <recommendedName>
        <fullName evidence="3">Phage head morphogenesis domain-containing protein</fullName>
    </recommendedName>
</protein>
<proteinExistence type="predicted"/>
<reference evidence="2" key="1">
    <citation type="submission" date="2016-10" db="EMBL/GenBank/DDBJ databases">
        <authorList>
            <person name="Varghese N."/>
        </authorList>
    </citation>
    <scope>NUCLEOTIDE SEQUENCE [LARGE SCALE GENOMIC DNA]</scope>
    <source>
        <strain evidence="2">DSM 20406</strain>
    </source>
</reference>